<accession>A0A0F9R5L9</accession>
<name>A0A0F9R5L9_9ZZZZ</name>
<reference evidence="1" key="1">
    <citation type="journal article" date="2015" name="Nature">
        <title>Complex archaea that bridge the gap between prokaryotes and eukaryotes.</title>
        <authorList>
            <person name="Spang A."/>
            <person name="Saw J.H."/>
            <person name="Jorgensen S.L."/>
            <person name="Zaremba-Niedzwiedzka K."/>
            <person name="Martijn J."/>
            <person name="Lind A.E."/>
            <person name="van Eijk R."/>
            <person name="Schleper C."/>
            <person name="Guy L."/>
            <person name="Ettema T.J."/>
        </authorList>
    </citation>
    <scope>NUCLEOTIDE SEQUENCE</scope>
</reference>
<comment type="caution">
    <text evidence="1">The sequence shown here is derived from an EMBL/GenBank/DDBJ whole genome shotgun (WGS) entry which is preliminary data.</text>
</comment>
<protein>
    <submittedName>
        <fullName evidence="1">Uncharacterized protein</fullName>
    </submittedName>
</protein>
<sequence length="140" mass="16576">MSEKLKEFLKKIHSPKNNIPVYCSVIVRPGKKLLDIKIKKEDANILRVIAHEDKKPGWFLHSVHIPLKNLGLSYNTKDKEILEYLSNPDKITSNNSTKKFIEQLLRKFIDILPEKKRHFFRTERFKKKKEYRTGAQLKGF</sequence>
<dbReference type="AlphaFoldDB" id="A0A0F9R5L9"/>
<evidence type="ECO:0000313" key="1">
    <source>
        <dbReference type="EMBL" id="KKN12738.1"/>
    </source>
</evidence>
<dbReference type="EMBL" id="LAZR01003998">
    <property type="protein sequence ID" value="KKN12738.1"/>
    <property type="molecule type" value="Genomic_DNA"/>
</dbReference>
<proteinExistence type="predicted"/>
<organism evidence="1">
    <name type="scientific">marine sediment metagenome</name>
    <dbReference type="NCBI Taxonomy" id="412755"/>
    <lineage>
        <taxon>unclassified sequences</taxon>
        <taxon>metagenomes</taxon>
        <taxon>ecological metagenomes</taxon>
    </lineage>
</organism>
<gene>
    <name evidence="1" type="ORF">LCGC14_1013450</name>
</gene>